<protein>
    <submittedName>
        <fullName evidence="1">Uncharacterized protein</fullName>
    </submittedName>
</protein>
<evidence type="ECO:0000313" key="1">
    <source>
        <dbReference type="EMBL" id="ROL66615.1"/>
    </source>
</evidence>
<name>A0A423D4X2_9PSED</name>
<keyword evidence="2" id="KW-1185">Reference proteome</keyword>
<gene>
    <name evidence="1" type="ORF">BHU25_20760</name>
</gene>
<comment type="caution">
    <text evidence="1">The sequence shown here is derived from an EMBL/GenBank/DDBJ whole genome shotgun (WGS) entry which is preliminary data.</text>
</comment>
<reference evidence="1 2" key="1">
    <citation type="submission" date="2016-10" db="EMBL/GenBank/DDBJ databases">
        <title>Comparative genome analysis of multiple Pseudomonas spp. focuses on biocontrol and plant growth promoting traits.</title>
        <authorList>
            <person name="Tao X.-Y."/>
            <person name="Taylor C.G."/>
        </authorList>
    </citation>
    <scope>NUCLEOTIDE SEQUENCE [LARGE SCALE GENOMIC DNA]</scope>
    <source>
        <strain evidence="1 2">15D11</strain>
    </source>
</reference>
<dbReference type="RefSeq" id="WP_123567260.1">
    <property type="nucleotide sequence ID" value="NZ_MOAM01000028.1"/>
</dbReference>
<organism evidence="1 2">
    <name type="scientific">Pseudomonas vranovensis</name>
    <dbReference type="NCBI Taxonomy" id="321661"/>
    <lineage>
        <taxon>Bacteria</taxon>
        <taxon>Pseudomonadati</taxon>
        <taxon>Pseudomonadota</taxon>
        <taxon>Gammaproteobacteria</taxon>
        <taxon>Pseudomonadales</taxon>
        <taxon>Pseudomonadaceae</taxon>
        <taxon>Pseudomonas</taxon>
    </lineage>
</organism>
<proteinExistence type="predicted"/>
<evidence type="ECO:0000313" key="2">
    <source>
        <dbReference type="Proteomes" id="UP000285286"/>
    </source>
</evidence>
<dbReference type="AlphaFoldDB" id="A0A423D4X2"/>
<sequence>MNVLETMRMVLEEQLEEHKRKPTNFYRYSESLRGAAEYAKAVAVKHSDNSLVAVADHVLGWVEDRQDALEDESRLESERIWQRDEARYNVRKAAARAVKEFVGMEVVDPRWEAVVNEYRRAFPSFQIRSSVADRLHPKRHSASIRTHLCRFIEAQKLGREPTFSEVRALHPQALVAHQEETLKYLLRALPGFDFERAFSQADQAHQPN</sequence>
<accession>A0A423D4X2</accession>
<dbReference type="Proteomes" id="UP000285286">
    <property type="component" value="Unassembled WGS sequence"/>
</dbReference>
<dbReference type="EMBL" id="MOAM01000028">
    <property type="protein sequence ID" value="ROL66615.1"/>
    <property type="molecule type" value="Genomic_DNA"/>
</dbReference>